<dbReference type="EMBL" id="FXXP01000001">
    <property type="protein sequence ID" value="SMX27814.1"/>
    <property type="molecule type" value="Genomic_DNA"/>
</dbReference>
<feature type="transmembrane region" description="Helical" evidence="1">
    <location>
        <begin position="40"/>
        <end position="66"/>
    </location>
</feature>
<evidence type="ECO:0000256" key="1">
    <source>
        <dbReference type="SAM" id="Phobius"/>
    </source>
</evidence>
<gene>
    <name evidence="2" type="ORF">TRP8649_01924</name>
</gene>
<keyword evidence="3" id="KW-1185">Reference proteome</keyword>
<protein>
    <submittedName>
        <fullName evidence="2">Uncharacterized protein</fullName>
    </submittedName>
</protein>
<reference evidence="3" key="1">
    <citation type="submission" date="2017-05" db="EMBL/GenBank/DDBJ databases">
        <authorList>
            <person name="Rodrigo-Torres L."/>
            <person name="Arahal R. D."/>
            <person name="Lucena T."/>
        </authorList>
    </citation>
    <scope>NUCLEOTIDE SEQUENCE [LARGE SCALE GENOMIC DNA]</scope>
    <source>
        <strain evidence="3">CECT 8649</strain>
    </source>
</reference>
<evidence type="ECO:0000313" key="3">
    <source>
        <dbReference type="Proteomes" id="UP000225972"/>
    </source>
</evidence>
<proteinExistence type="predicted"/>
<keyword evidence="1" id="KW-1133">Transmembrane helix</keyword>
<keyword evidence="1" id="KW-0472">Membrane</keyword>
<dbReference type="Proteomes" id="UP000225972">
    <property type="component" value="Unassembled WGS sequence"/>
</dbReference>
<keyword evidence="1" id="KW-0812">Transmembrane</keyword>
<sequence length="76" mass="7807">MFYTLAIALVSGFVICLVVGRVLGALTSAACLLCGSIAAYLMGASTLLAILTALCFAIGAALGWMFGTTWRKRSGS</sequence>
<name>A0A238JC81_9RHOB</name>
<dbReference type="AlphaFoldDB" id="A0A238JC81"/>
<dbReference type="RefSeq" id="WP_099244250.1">
    <property type="nucleotide sequence ID" value="NZ_FXXP01000001.1"/>
</dbReference>
<accession>A0A238JC81</accession>
<organism evidence="2 3">
    <name type="scientific">Pelagimonas phthalicica</name>
    <dbReference type="NCBI Taxonomy" id="1037362"/>
    <lineage>
        <taxon>Bacteria</taxon>
        <taxon>Pseudomonadati</taxon>
        <taxon>Pseudomonadota</taxon>
        <taxon>Alphaproteobacteria</taxon>
        <taxon>Rhodobacterales</taxon>
        <taxon>Roseobacteraceae</taxon>
        <taxon>Pelagimonas</taxon>
    </lineage>
</organism>
<evidence type="ECO:0000313" key="2">
    <source>
        <dbReference type="EMBL" id="SMX27814.1"/>
    </source>
</evidence>